<feature type="compositionally biased region" description="Low complexity" evidence="2">
    <location>
        <begin position="213"/>
        <end position="227"/>
    </location>
</feature>
<sequence>MSGGFFRGTSADQDTRFSNKQAKLLKSQKFLPELDHPVDMTKVKMDVIRPWIATRATELLGFEDEVLINFVYGLLDGKEVDGKHIQIQLTGFMEKNTSKFMKELWSLLLSAQNNVSGVPQQFLDAKEEEQRKKKEENDRIAQEIQKRKERSRELEREKESRMDSEDGKGGPVKSGPDFSQSRASSGQPAEESEEDRTNDQNIRNRDGQRSRSRSASSQSQRISSSPRNQYQSPVTRSLTPEKQHRSPRLHPISPPEKYSPARSRSPERSPHIRKKLISWSRHRSPPPYWRRTSRRRSPDLHRRSPSPLRRRSRSPIHHRSPSFRRRSPSPLRHRSPIHRRSPQVRYRSPSPLRYESPFPISRRSPQLRSMKQQKQSSQPRSMKQQNQSPCHSPYESPSPIRRSPQPKYVKQQKQSPRHSPLSRPADRHALQSAEGVEYGPGGARGQRSSLVNVHDEGNSARKVATENYQEKEHAMTNNNQPSINDVLPRLKVTNYEEDNREREHDKRHRKKFDNPGKDMEESSDTDSEVEDRKEAKRKKEKRLRKEEKRRRREERHRRRLERRAAKQKAKANDAAIPRSIFERHQRVGNELEGDAGDTMLEQKRLEIELREKALESLRAKKAISD</sequence>
<dbReference type="SMART" id="SM00311">
    <property type="entry name" value="PWI"/>
    <property type="match status" value="1"/>
</dbReference>
<keyword evidence="5" id="KW-1185">Reference proteome</keyword>
<dbReference type="SUPFAM" id="SSF101233">
    <property type="entry name" value="PWI domain"/>
    <property type="match status" value="1"/>
</dbReference>
<dbReference type="STRING" id="1088818.A0A2I0B2B0"/>
<dbReference type="Proteomes" id="UP000236161">
    <property type="component" value="Unassembled WGS sequence"/>
</dbReference>
<feature type="compositionally biased region" description="Basic and acidic residues" evidence="2">
    <location>
        <begin position="126"/>
        <end position="168"/>
    </location>
</feature>
<dbReference type="GO" id="GO:0006397">
    <property type="term" value="P:mRNA processing"/>
    <property type="evidence" value="ECO:0007669"/>
    <property type="project" value="UniProtKB-KW"/>
</dbReference>
<evidence type="ECO:0000313" key="5">
    <source>
        <dbReference type="Proteomes" id="UP000236161"/>
    </source>
</evidence>
<dbReference type="PROSITE" id="PS51025">
    <property type="entry name" value="PWI"/>
    <property type="match status" value="1"/>
</dbReference>
<dbReference type="GO" id="GO:0048024">
    <property type="term" value="P:regulation of mRNA splicing, via spliceosome"/>
    <property type="evidence" value="ECO:0007669"/>
    <property type="project" value="TreeGrafter"/>
</dbReference>
<feature type="domain" description="PWI" evidence="3">
    <location>
        <begin position="27"/>
        <end position="125"/>
    </location>
</feature>
<organism evidence="4 5">
    <name type="scientific">Apostasia shenzhenica</name>
    <dbReference type="NCBI Taxonomy" id="1088818"/>
    <lineage>
        <taxon>Eukaryota</taxon>
        <taxon>Viridiplantae</taxon>
        <taxon>Streptophyta</taxon>
        <taxon>Embryophyta</taxon>
        <taxon>Tracheophyta</taxon>
        <taxon>Spermatophyta</taxon>
        <taxon>Magnoliopsida</taxon>
        <taxon>Liliopsida</taxon>
        <taxon>Asparagales</taxon>
        <taxon>Orchidaceae</taxon>
        <taxon>Apostasioideae</taxon>
        <taxon>Apostasia</taxon>
    </lineage>
</organism>
<feature type="compositionally biased region" description="Polar residues" evidence="2">
    <location>
        <begin position="228"/>
        <end position="238"/>
    </location>
</feature>
<dbReference type="InterPro" id="IPR036483">
    <property type="entry name" value="PWI_dom_sf"/>
</dbReference>
<reference evidence="4 5" key="1">
    <citation type="journal article" date="2017" name="Nature">
        <title>The Apostasia genome and the evolution of orchids.</title>
        <authorList>
            <person name="Zhang G.Q."/>
            <person name="Liu K.W."/>
            <person name="Li Z."/>
            <person name="Lohaus R."/>
            <person name="Hsiao Y.Y."/>
            <person name="Niu S.C."/>
            <person name="Wang J.Y."/>
            <person name="Lin Y.C."/>
            <person name="Xu Q."/>
            <person name="Chen L.J."/>
            <person name="Yoshida K."/>
            <person name="Fujiwara S."/>
            <person name="Wang Z.W."/>
            <person name="Zhang Y.Q."/>
            <person name="Mitsuda N."/>
            <person name="Wang M."/>
            <person name="Liu G.H."/>
            <person name="Pecoraro L."/>
            <person name="Huang H.X."/>
            <person name="Xiao X.J."/>
            <person name="Lin M."/>
            <person name="Wu X.Y."/>
            <person name="Wu W.L."/>
            <person name="Chen Y.Y."/>
            <person name="Chang S.B."/>
            <person name="Sakamoto S."/>
            <person name="Ohme-Takagi M."/>
            <person name="Yagi M."/>
            <person name="Zeng S.J."/>
            <person name="Shen C.Y."/>
            <person name="Yeh C.M."/>
            <person name="Luo Y.B."/>
            <person name="Tsai W.C."/>
            <person name="Van de Peer Y."/>
            <person name="Liu Z.J."/>
        </authorList>
    </citation>
    <scope>NUCLEOTIDE SEQUENCE [LARGE SCALE GENOMIC DNA]</scope>
    <source>
        <strain evidence="5">cv. Shenzhen</strain>
        <tissue evidence="4">Stem</tissue>
    </source>
</reference>
<evidence type="ECO:0000256" key="1">
    <source>
        <dbReference type="ARBA" id="ARBA00022664"/>
    </source>
</evidence>
<feature type="compositionally biased region" description="Polar residues" evidence="2">
    <location>
        <begin position="363"/>
        <end position="390"/>
    </location>
</feature>
<dbReference type="InterPro" id="IPR052225">
    <property type="entry name" value="Ser/Arg_repetitive_matrix"/>
</dbReference>
<name>A0A2I0B2B0_9ASPA</name>
<evidence type="ECO:0000256" key="2">
    <source>
        <dbReference type="SAM" id="MobiDB-lite"/>
    </source>
</evidence>
<feature type="region of interest" description="Disordered" evidence="2">
    <location>
        <begin position="126"/>
        <end position="581"/>
    </location>
</feature>
<feature type="compositionally biased region" description="Basic and acidic residues" evidence="2">
    <location>
        <begin position="195"/>
        <end position="209"/>
    </location>
</feature>
<dbReference type="GO" id="GO:0003723">
    <property type="term" value="F:RNA binding"/>
    <property type="evidence" value="ECO:0007669"/>
    <property type="project" value="TreeGrafter"/>
</dbReference>
<dbReference type="OrthoDB" id="163257at2759"/>
<feature type="compositionally biased region" description="Basic residues" evidence="2">
    <location>
        <begin position="271"/>
        <end position="284"/>
    </location>
</feature>
<dbReference type="Pfam" id="PF01480">
    <property type="entry name" value="PWI"/>
    <property type="match status" value="1"/>
</dbReference>
<dbReference type="PANTHER" id="PTHR23148:SF0">
    <property type="entry name" value="SERINE_ARGININE REPETITIVE MATRIX PROTEIN 1"/>
    <property type="match status" value="1"/>
</dbReference>
<keyword evidence="1" id="KW-0507">mRNA processing</keyword>
<evidence type="ECO:0000259" key="3">
    <source>
        <dbReference type="PROSITE" id="PS51025"/>
    </source>
</evidence>
<dbReference type="GO" id="GO:0005681">
    <property type="term" value="C:spliceosomal complex"/>
    <property type="evidence" value="ECO:0007669"/>
    <property type="project" value="TreeGrafter"/>
</dbReference>
<dbReference type="PANTHER" id="PTHR23148">
    <property type="entry name" value="SERINE/ARGININE REGULATED NUCLEAR MATRIX PROTEIN"/>
    <property type="match status" value="1"/>
</dbReference>
<accession>A0A2I0B2B0</accession>
<protein>
    <recommendedName>
        <fullName evidence="3">PWI domain-containing protein</fullName>
    </recommendedName>
</protein>
<gene>
    <name evidence="4" type="ORF">AXF42_Ash008761</name>
</gene>
<feature type="compositionally biased region" description="Basic residues" evidence="2">
    <location>
        <begin position="308"/>
        <end position="342"/>
    </location>
</feature>
<evidence type="ECO:0000313" key="4">
    <source>
        <dbReference type="EMBL" id="PKA61929.1"/>
    </source>
</evidence>
<feature type="compositionally biased region" description="Basic residues" evidence="2">
    <location>
        <begin position="535"/>
        <end position="569"/>
    </location>
</feature>
<feature type="compositionally biased region" description="Polar residues" evidence="2">
    <location>
        <begin position="177"/>
        <end position="187"/>
    </location>
</feature>
<dbReference type="EMBL" id="KZ451923">
    <property type="protein sequence ID" value="PKA61929.1"/>
    <property type="molecule type" value="Genomic_DNA"/>
</dbReference>
<dbReference type="InterPro" id="IPR002483">
    <property type="entry name" value="PWI_dom"/>
</dbReference>
<proteinExistence type="predicted"/>
<dbReference type="Gene3D" id="1.20.1390.10">
    <property type="entry name" value="PWI domain"/>
    <property type="match status" value="1"/>
</dbReference>
<dbReference type="AlphaFoldDB" id="A0A2I0B2B0"/>